<comment type="caution">
    <text evidence="3">The sequence shown here is derived from an EMBL/GenBank/DDBJ whole genome shotgun (WGS) entry which is preliminary data.</text>
</comment>
<dbReference type="AlphaFoldDB" id="A0A430Q3U5"/>
<dbReference type="Pfam" id="PF08547">
    <property type="entry name" value="CIA30"/>
    <property type="match status" value="1"/>
</dbReference>
<dbReference type="Proteomes" id="UP000290809">
    <property type="component" value="Unassembled WGS sequence"/>
</dbReference>
<keyword evidence="4" id="KW-1185">Reference proteome</keyword>
<dbReference type="SUPFAM" id="SSF49785">
    <property type="entry name" value="Galactose-binding domain-like"/>
    <property type="match status" value="1"/>
</dbReference>
<keyword evidence="1" id="KW-0732">Signal</keyword>
<reference evidence="3 4" key="1">
    <citation type="journal article" date="2019" name="PLoS Pathog.">
        <title>Genome sequence of the bovine parasite Schistosoma bovis Tanzania.</title>
        <authorList>
            <person name="Oey H."/>
            <person name="Zakrzewski M."/>
            <person name="Gobert G."/>
            <person name="Gravermann K."/>
            <person name="Stoye J."/>
            <person name="Jones M."/>
            <person name="Mcmanus D."/>
            <person name="Krause L."/>
        </authorList>
    </citation>
    <scope>NUCLEOTIDE SEQUENCE [LARGE SCALE GENOMIC DNA]</scope>
    <source>
        <strain evidence="3 4">TAN1997</strain>
    </source>
</reference>
<proteinExistence type="predicted"/>
<evidence type="ECO:0000313" key="4">
    <source>
        <dbReference type="Proteomes" id="UP000290809"/>
    </source>
</evidence>
<dbReference type="InterPro" id="IPR008979">
    <property type="entry name" value="Galactose-bd-like_sf"/>
</dbReference>
<feature type="chain" id="PRO_5019228633" description="NADH:ubiquinone oxidoreductase intermediate-associated protein 30 domain-containing protein" evidence="1">
    <location>
        <begin position="24"/>
        <end position="251"/>
    </location>
</feature>
<gene>
    <name evidence="3" type="ORF">DC041_0011972</name>
</gene>
<accession>A0A430Q3U5</accession>
<protein>
    <recommendedName>
        <fullName evidence="2">NADH:ubiquinone oxidoreductase intermediate-associated protein 30 domain-containing protein</fullName>
    </recommendedName>
</protein>
<feature type="domain" description="NADH:ubiquinone oxidoreductase intermediate-associated protein 30" evidence="2">
    <location>
        <begin position="69"/>
        <end position="237"/>
    </location>
</feature>
<evidence type="ECO:0000313" key="3">
    <source>
        <dbReference type="EMBL" id="RTG82324.1"/>
    </source>
</evidence>
<evidence type="ECO:0000259" key="2">
    <source>
        <dbReference type="Pfam" id="PF08547"/>
    </source>
</evidence>
<evidence type="ECO:0000256" key="1">
    <source>
        <dbReference type="SAM" id="SignalP"/>
    </source>
</evidence>
<dbReference type="EMBL" id="QMKO01002883">
    <property type="protein sequence ID" value="RTG82324.1"/>
    <property type="molecule type" value="Genomic_DNA"/>
</dbReference>
<dbReference type="InterPro" id="IPR013857">
    <property type="entry name" value="NADH-UbQ_OxRdtase-assoc_prot30"/>
</dbReference>
<feature type="signal peptide" evidence="1">
    <location>
        <begin position="1"/>
        <end position="23"/>
    </location>
</feature>
<dbReference type="STRING" id="6184.A0A430Q3U5"/>
<organism evidence="3 4">
    <name type="scientific">Schistosoma bovis</name>
    <name type="common">Blood fluke</name>
    <dbReference type="NCBI Taxonomy" id="6184"/>
    <lineage>
        <taxon>Eukaryota</taxon>
        <taxon>Metazoa</taxon>
        <taxon>Spiralia</taxon>
        <taxon>Lophotrochozoa</taxon>
        <taxon>Platyhelminthes</taxon>
        <taxon>Trematoda</taxon>
        <taxon>Digenea</taxon>
        <taxon>Strigeidida</taxon>
        <taxon>Schistosomatoidea</taxon>
        <taxon>Schistosomatidae</taxon>
        <taxon>Schistosoma</taxon>
    </lineage>
</organism>
<sequence>MAIRITYVAVSILTTLLLNTCNAMEEYSSQTDATQSSTISDSIMTYDFNDVSKAITLMQPGDSGNLTMFNFTDPETFLFEDWIEVSDTFRVEGRSIAALVPHTAYNYQSAVFFYLLNPQPDGSGFAGIDYILDTWDLSKYTGVVIDLHRQGENSNFKLIFYGNCSELLTCQSYESFFETSGEREQIELPFSTFAPYFRGEPKPDSPPLDLTQLSRFGIQVYGGIFASRKQSGPGSIDIFTISAYKQGQMPA</sequence>
<name>A0A430Q3U5_SCHBO</name>